<dbReference type="InterPro" id="IPR029052">
    <property type="entry name" value="Metallo-depent_PP-like"/>
</dbReference>
<sequence>MPKVKPVKSEWRIERTDTHVHRLIVPYSRVKETRTVYAMSDLHWDSAHCEREILKSHLEAAKKENAMVIMAGDVFDLMQGKWDPRRDQSVLRPEHRGNCYLDSVLETAVEWFKPYAKNIALISPGNHETSVQARNDTDIIQRFADGLRPHGFRGAVGQYWGWVLFQSHMNKTVLSRRIHYHHGYGGGGEVTRGLIDNSRTRGMYEGGDVYLSGHIHRRNADENNPIRVTSTGKLEMGQQFFLRCAAYKNEHKDGWHVSKGRAARPIGGWAIDVTYQVTKWPQQNKFLHLSTRML</sequence>
<reference evidence="2" key="1">
    <citation type="submission" date="2020-04" db="EMBL/GenBank/DDBJ databases">
        <authorList>
            <person name="Chiriac C."/>
            <person name="Salcher M."/>
            <person name="Ghai R."/>
            <person name="Kavagutti S V."/>
        </authorList>
    </citation>
    <scope>NUCLEOTIDE SEQUENCE</scope>
</reference>
<organism evidence="2">
    <name type="scientific">uncultured Caudovirales phage</name>
    <dbReference type="NCBI Taxonomy" id="2100421"/>
    <lineage>
        <taxon>Viruses</taxon>
        <taxon>Duplodnaviria</taxon>
        <taxon>Heunggongvirae</taxon>
        <taxon>Uroviricota</taxon>
        <taxon>Caudoviricetes</taxon>
        <taxon>Peduoviridae</taxon>
        <taxon>Maltschvirus</taxon>
        <taxon>Maltschvirus maltsch</taxon>
    </lineage>
</organism>
<dbReference type="InterPro" id="IPR004843">
    <property type="entry name" value="Calcineurin-like_PHP"/>
</dbReference>
<dbReference type="EMBL" id="LR796775">
    <property type="protein sequence ID" value="CAB4165207.1"/>
    <property type="molecule type" value="Genomic_DNA"/>
</dbReference>
<accession>A0A6J5P1P8</accession>
<name>A0A6J5P1P8_9CAUD</name>
<evidence type="ECO:0000313" key="2">
    <source>
        <dbReference type="EMBL" id="CAB4165207.1"/>
    </source>
</evidence>
<gene>
    <name evidence="2" type="ORF">UFOVP822_24</name>
</gene>
<protein>
    <submittedName>
        <fullName evidence="2">Calcineurin-like phosphoesterase domain, ApaH type</fullName>
    </submittedName>
</protein>
<dbReference type="GO" id="GO:0016787">
    <property type="term" value="F:hydrolase activity"/>
    <property type="evidence" value="ECO:0007669"/>
    <property type="project" value="InterPro"/>
</dbReference>
<proteinExistence type="predicted"/>
<dbReference type="SUPFAM" id="SSF56300">
    <property type="entry name" value="Metallo-dependent phosphatases"/>
    <property type="match status" value="1"/>
</dbReference>
<dbReference type="Pfam" id="PF00149">
    <property type="entry name" value="Metallophos"/>
    <property type="match status" value="1"/>
</dbReference>
<feature type="domain" description="Calcineurin-like phosphoesterase" evidence="1">
    <location>
        <begin position="35"/>
        <end position="217"/>
    </location>
</feature>
<dbReference type="Gene3D" id="3.60.21.10">
    <property type="match status" value="1"/>
</dbReference>
<evidence type="ECO:0000259" key="1">
    <source>
        <dbReference type="Pfam" id="PF00149"/>
    </source>
</evidence>